<evidence type="ECO:0000256" key="1">
    <source>
        <dbReference type="SAM" id="SignalP"/>
    </source>
</evidence>
<gene>
    <name evidence="2" type="ORF">Q763_01625</name>
</gene>
<dbReference type="Proteomes" id="UP000030129">
    <property type="component" value="Unassembled WGS sequence"/>
</dbReference>
<sequence length="825" mass="95282">MKKCLLLILFLYSSLSIAQIRGRLTSSQSGEAIPYASITVKNSQYGTSSNENGEFYLPITEKGSYTFIFRSLGYQTKETTITINEFPFDLNTSLNPTEYLLKEVVIESREDQANAIIKNAIEHKKINTQKTAFYEADFYSRGIIRINDVPEEILGQEVGNFSGTLDSTRSGVLYLSETVSRIRYKRPYNINEVINASKVSGDDNGMSYNNAYAAEFDFYENYLPFETSVISPLANNAFNYYRYKLENTFNDKSGHLINKIKVTPKRDSEPTMYGYIYIVNESWELYAVNLSIKGLLIDQPLVDILTINQNFGYNSQKDTWVKNVQSIDFNAEIFDVGLSGRFSAVYSNINFDIDFKSNPLTNKVLDFNEDANNKPNSYWNKTRPIPLTQEEKEDYIKKDSLEKLKESPEYIELQDRKKNKFLLFSLPIGYTYYNTDENWKITFSGLARKLGFNTVQAYHLAPTFTFTKTNPETKAYTTYGTNLNYGFAEKRFRANAFISHKFNNISNPIVTLSGGSSIEQFNPENPINRMVNSVSTLFFRDNYMKLYDVNFIKFSYEEELVNGIEFFGSVEYNRKRSLFNNTNFSTIKNAKKPYTSNNPLDPEAYDTPAFEKHNMIKTSVSARFTFGQKYMLRPHEKINLGTKYPRVLLKYEKGFASSIDNYNFDHLSAKITYDATIGNVGDLGISIRTGQFFNSDSIAFTDYRHFNGNQTHVGKSERYLNVFNFLPYYTHSTNDKYFEAHAEYNFKGYLANKVPLFNKLNYYLVTGYHVLGVPNQKPYMEFTIGLDNLGWDRFRFLRIDYIRSYDGKQMSDGVIFGLTFLDILE</sequence>
<dbReference type="Gene3D" id="2.60.40.1120">
    <property type="entry name" value="Carboxypeptidase-like, regulatory domain"/>
    <property type="match status" value="1"/>
</dbReference>
<feature type="chain" id="PRO_5001991335" evidence="1">
    <location>
        <begin position="19"/>
        <end position="825"/>
    </location>
</feature>
<dbReference type="InterPro" id="IPR043741">
    <property type="entry name" value="DUF5686"/>
</dbReference>
<accession>A0A0A2LVS4</accession>
<keyword evidence="3" id="KW-1185">Reference proteome</keyword>
<dbReference type="STRING" id="1406840.Q763_01625"/>
<comment type="caution">
    <text evidence="2">The sequence shown here is derived from an EMBL/GenBank/DDBJ whole genome shotgun (WGS) entry which is preliminary data.</text>
</comment>
<dbReference type="eggNOG" id="COG1470">
    <property type="taxonomic scope" value="Bacteria"/>
</dbReference>
<keyword evidence="1" id="KW-0732">Signal</keyword>
<dbReference type="Pfam" id="PF13715">
    <property type="entry name" value="CarbopepD_reg_2"/>
    <property type="match status" value="1"/>
</dbReference>
<dbReference type="InterPro" id="IPR008969">
    <property type="entry name" value="CarboxyPept-like_regulatory"/>
</dbReference>
<dbReference type="RefSeq" id="WP_035130393.1">
    <property type="nucleotide sequence ID" value="NZ_JRLV01000001.1"/>
</dbReference>
<feature type="signal peptide" evidence="1">
    <location>
        <begin position="1"/>
        <end position="18"/>
    </location>
</feature>
<evidence type="ECO:0000313" key="3">
    <source>
        <dbReference type="Proteomes" id="UP000030129"/>
    </source>
</evidence>
<dbReference type="AlphaFoldDB" id="A0A0A2LVS4"/>
<dbReference type="SUPFAM" id="SSF49464">
    <property type="entry name" value="Carboxypeptidase regulatory domain-like"/>
    <property type="match status" value="1"/>
</dbReference>
<proteinExistence type="predicted"/>
<dbReference type="EMBL" id="JRLV01000001">
    <property type="protein sequence ID" value="KGO84467.1"/>
    <property type="molecule type" value="Genomic_DNA"/>
</dbReference>
<name>A0A0A2LVS4_9FLAO</name>
<organism evidence="2 3">
    <name type="scientific">Flavobacterium beibuense F44-8</name>
    <dbReference type="NCBI Taxonomy" id="1406840"/>
    <lineage>
        <taxon>Bacteria</taxon>
        <taxon>Pseudomonadati</taxon>
        <taxon>Bacteroidota</taxon>
        <taxon>Flavobacteriia</taxon>
        <taxon>Flavobacteriales</taxon>
        <taxon>Flavobacteriaceae</taxon>
        <taxon>Flavobacterium</taxon>
    </lineage>
</organism>
<reference evidence="2 3" key="1">
    <citation type="submission" date="2013-09" db="EMBL/GenBank/DDBJ databases">
        <authorList>
            <person name="Zeng Z."/>
            <person name="Chen C."/>
        </authorList>
    </citation>
    <scope>NUCLEOTIDE SEQUENCE [LARGE SCALE GENOMIC DNA]</scope>
    <source>
        <strain evidence="2 3">F44-8</strain>
    </source>
</reference>
<dbReference type="Pfam" id="PF18939">
    <property type="entry name" value="DUF5686"/>
    <property type="match status" value="1"/>
</dbReference>
<evidence type="ECO:0000313" key="2">
    <source>
        <dbReference type="EMBL" id="KGO84467.1"/>
    </source>
</evidence>
<protein>
    <submittedName>
        <fullName evidence="2">Membrane protein</fullName>
    </submittedName>
</protein>